<dbReference type="Pfam" id="PF01501">
    <property type="entry name" value="Glyco_transf_8"/>
    <property type="match status" value="1"/>
</dbReference>
<dbReference type="GO" id="GO:0046872">
    <property type="term" value="F:metal ion binding"/>
    <property type="evidence" value="ECO:0007669"/>
    <property type="project" value="UniProtKB-KW"/>
</dbReference>
<keyword evidence="2 4" id="KW-0808">Transferase</keyword>
<dbReference type="GO" id="GO:0016757">
    <property type="term" value="F:glycosyltransferase activity"/>
    <property type="evidence" value="ECO:0007669"/>
    <property type="project" value="UniProtKB-KW"/>
</dbReference>
<evidence type="ECO:0000313" key="5">
    <source>
        <dbReference type="Proteomes" id="UP000254337"/>
    </source>
</evidence>
<evidence type="ECO:0000256" key="3">
    <source>
        <dbReference type="ARBA" id="ARBA00022723"/>
    </source>
</evidence>
<dbReference type="Gene3D" id="3.90.550.10">
    <property type="entry name" value="Spore Coat Polysaccharide Biosynthesis Protein SpsA, Chain A"/>
    <property type="match status" value="1"/>
</dbReference>
<name>A0A346B1W4_9FIRM</name>
<keyword evidence="3" id="KW-0479">Metal-binding</keyword>
<reference evidence="4 5" key="1">
    <citation type="submission" date="2018-05" db="EMBL/GenBank/DDBJ databases">
        <title>Complete genome sequence of Megasphaera sp. AJH120T, isolated from the ceca of a chicken.</title>
        <authorList>
            <person name="Maki J."/>
            <person name="Looft T."/>
        </authorList>
    </citation>
    <scope>NUCLEOTIDE SEQUENCE [LARGE SCALE GENOMIC DNA]</scope>
    <source>
        <strain evidence="4 5">AJH120</strain>
    </source>
</reference>
<dbReference type="Proteomes" id="UP000254337">
    <property type="component" value="Chromosome"/>
</dbReference>
<gene>
    <name evidence="4" type="ORF">DKB62_11350</name>
</gene>
<keyword evidence="5" id="KW-1185">Reference proteome</keyword>
<dbReference type="InterPro" id="IPR002495">
    <property type="entry name" value="Glyco_trans_8"/>
</dbReference>
<evidence type="ECO:0000256" key="1">
    <source>
        <dbReference type="ARBA" id="ARBA00022676"/>
    </source>
</evidence>
<dbReference type="OrthoDB" id="9798746at2"/>
<evidence type="ECO:0000256" key="2">
    <source>
        <dbReference type="ARBA" id="ARBA00022679"/>
    </source>
</evidence>
<dbReference type="SUPFAM" id="SSF53448">
    <property type="entry name" value="Nucleotide-diphospho-sugar transferases"/>
    <property type="match status" value="1"/>
</dbReference>
<dbReference type="InterPro" id="IPR050748">
    <property type="entry name" value="Glycosyltrans_8_dom-fam"/>
</dbReference>
<dbReference type="EMBL" id="CP029462">
    <property type="protein sequence ID" value="AXL22107.1"/>
    <property type="molecule type" value="Genomic_DNA"/>
</dbReference>
<sequence length="309" mass="35457">MDRISIVLASDNNYAQHVAVACASVLKNASYPEHIDIYVLSDAIAAAQRSRIEKTVLSLGGHISFIEADSAALQGFVSGHLSKAAYLRLLIPQLLPEHVQKAIYFDTDLVVLDDVETLWNISLQGYPLGAVCDYGIMASKRMRRQKRETIGLSEGKPYFNSGMLVIDTVQWREKQYGQAVIDCISSNQFRHHDQDGLNMIFQNHWLPLPLRWNIIPPVFSLPLKVFLCSDMRKEAVQALKSPAVFHWAGRYKPWEFSVSSLFNSLYYTYLQYTEFKDVSMPQPGKDMKGKSIRRQEWRMKWAHFWTHIL</sequence>
<keyword evidence="1" id="KW-0328">Glycosyltransferase</keyword>
<dbReference type="PANTHER" id="PTHR13778:SF47">
    <property type="entry name" value="LIPOPOLYSACCHARIDE 1,3-GALACTOSYLTRANSFERASE"/>
    <property type="match status" value="1"/>
</dbReference>
<evidence type="ECO:0000313" key="4">
    <source>
        <dbReference type="EMBL" id="AXL22107.1"/>
    </source>
</evidence>
<dbReference type="CDD" id="cd04194">
    <property type="entry name" value="GT8_A4GalT_like"/>
    <property type="match status" value="1"/>
</dbReference>
<dbReference type="InterPro" id="IPR029044">
    <property type="entry name" value="Nucleotide-diphossugar_trans"/>
</dbReference>
<protein>
    <submittedName>
        <fullName evidence="4">Glycosyltransferase family 8 protein</fullName>
    </submittedName>
</protein>
<organism evidence="4 5">
    <name type="scientific">Megasphaera stantonii</name>
    <dbReference type="NCBI Taxonomy" id="2144175"/>
    <lineage>
        <taxon>Bacteria</taxon>
        <taxon>Bacillati</taxon>
        <taxon>Bacillota</taxon>
        <taxon>Negativicutes</taxon>
        <taxon>Veillonellales</taxon>
        <taxon>Veillonellaceae</taxon>
        <taxon>Megasphaera</taxon>
    </lineage>
</organism>
<dbReference type="PROSITE" id="PS51257">
    <property type="entry name" value="PROKAR_LIPOPROTEIN"/>
    <property type="match status" value="1"/>
</dbReference>
<dbReference type="RefSeq" id="WP_095629488.1">
    <property type="nucleotide sequence ID" value="NZ_CP029462.1"/>
</dbReference>
<dbReference type="AlphaFoldDB" id="A0A346B1W4"/>
<dbReference type="KEGG" id="meg:DKB62_11350"/>
<proteinExistence type="predicted"/>
<dbReference type="PANTHER" id="PTHR13778">
    <property type="entry name" value="GLYCOSYLTRANSFERASE 8 DOMAIN-CONTAINING PROTEIN"/>
    <property type="match status" value="1"/>
</dbReference>
<accession>A0A346B1W4</accession>